<dbReference type="EMBL" id="JAPCXB010000194">
    <property type="protein sequence ID" value="KAJ1605144.1"/>
    <property type="molecule type" value="Genomic_DNA"/>
</dbReference>
<reference evidence="1" key="1">
    <citation type="submission" date="2022-10" db="EMBL/GenBank/DDBJ databases">
        <title>Adaptive evolution leads to modifications in subtelomeric GC content in a zoonotic Cryptosporidium species.</title>
        <authorList>
            <person name="Li J."/>
            <person name="Feng Y."/>
            <person name="Xiao L."/>
        </authorList>
    </citation>
    <scope>NUCLEOTIDE SEQUENCE</scope>
    <source>
        <strain evidence="1">25894</strain>
    </source>
</reference>
<accession>A0ABQ8P2F2</accession>
<evidence type="ECO:0000313" key="2">
    <source>
        <dbReference type="Proteomes" id="UP001071777"/>
    </source>
</evidence>
<sequence>MATVIKKKIKLPRNITPEFAVELKECFDWQDRNGDGLVSKECLLVLLRATGQVWSLDEIEKICHGLGSREVDFQTYLDLVSHKVMLKPDKEELRTAFNVLDRLSLITGCAGGGFPGAFEYLRHSRRQSTNIFDRRRVFENVSCVPSAQEERVQGFDRAGSSLNCVPG</sequence>
<evidence type="ECO:0000313" key="1">
    <source>
        <dbReference type="EMBL" id="KAJ1605144.1"/>
    </source>
</evidence>
<dbReference type="SUPFAM" id="SSF47473">
    <property type="entry name" value="EF-hand"/>
    <property type="match status" value="1"/>
</dbReference>
<keyword evidence="2" id="KW-1185">Reference proteome</keyword>
<organism evidence="1 2">
    <name type="scientific">Cryptosporidium canis</name>
    <dbReference type="NCBI Taxonomy" id="195482"/>
    <lineage>
        <taxon>Eukaryota</taxon>
        <taxon>Sar</taxon>
        <taxon>Alveolata</taxon>
        <taxon>Apicomplexa</taxon>
        <taxon>Conoidasida</taxon>
        <taxon>Coccidia</taxon>
        <taxon>Eucoccidiorida</taxon>
        <taxon>Eimeriorina</taxon>
        <taxon>Cryptosporidiidae</taxon>
        <taxon>Cryptosporidium</taxon>
    </lineage>
</organism>
<dbReference type="InterPro" id="IPR011992">
    <property type="entry name" value="EF-hand-dom_pair"/>
</dbReference>
<gene>
    <name evidence="1" type="ORF">OJ252_3557</name>
</gene>
<proteinExistence type="predicted"/>
<dbReference type="Gene3D" id="1.10.238.10">
    <property type="entry name" value="EF-hand"/>
    <property type="match status" value="1"/>
</dbReference>
<comment type="caution">
    <text evidence="1">The sequence shown here is derived from an EMBL/GenBank/DDBJ whole genome shotgun (WGS) entry which is preliminary data.</text>
</comment>
<evidence type="ECO:0008006" key="3">
    <source>
        <dbReference type="Google" id="ProtNLM"/>
    </source>
</evidence>
<dbReference type="Proteomes" id="UP001071777">
    <property type="component" value="Unassembled WGS sequence"/>
</dbReference>
<protein>
    <recommendedName>
        <fullName evidence="3">EF-hand domain-containing protein</fullName>
    </recommendedName>
</protein>
<name>A0ABQ8P2F2_9CRYT</name>